<comment type="caution">
    <text evidence="7">The sequence shown here is derived from an EMBL/GenBank/DDBJ whole genome shotgun (WGS) entry which is preliminary data.</text>
</comment>
<keyword evidence="3" id="KW-0663">Pyridoxal phosphate</keyword>
<evidence type="ECO:0000259" key="6">
    <source>
        <dbReference type="Pfam" id="PF00155"/>
    </source>
</evidence>
<evidence type="ECO:0000256" key="4">
    <source>
        <dbReference type="ARBA" id="ARBA00023239"/>
    </source>
</evidence>
<evidence type="ECO:0000256" key="5">
    <source>
        <dbReference type="ARBA" id="ARBA00037974"/>
    </source>
</evidence>
<dbReference type="Pfam" id="PF00155">
    <property type="entry name" value="Aminotran_1_2"/>
    <property type="match status" value="1"/>
</dbReference>
<dbReference type="InterPro" id="IPR015421">
    <property type="entry name" value="PyrdxlP-dep_Trfase_major"/>
</dbReference>
<dbReference type="GO" id="GO:0047804">
    <property type="term" value="F:cysteine-S-conjugate beta-lyase activity"/>
    <property type="evidence" value="ECO:0007669"/>
    <property type="project" value="UniProtKB-EC"/>
</dbReference>
<dbReference type="InterPro" id="IPR004839">
    <property type="entry name" value="Aminotransferase_I/II_large"/>
</dbReference>
<keyword evidence="8" id="KW-1185">Reference proteome</keyword>
<name>A0A8J3QFS5_9ACTN</name>
<dbReference type="PANTHER" id="PTHR43525">
    <property type="entry name" value="PROTEIN MALY"/>
    <property type="match status" value="1"/>
</dbReference>
<evidence type="ECO:0000256" key="1">
    <source>
        <dbReference type="ARBA" id="ARBA00001933"/>
    </source>
</evidence>
<sequence>MLPLWVAEMDVRLAPPIASALIDAVERSDTGYPMGTEYAEALDEFARKRWGWEGVVAQRTMVVPDVMQGTAEILKIVTGIGDQVIVNSPVYPPFYAFVEHMGRGIVEAPLGEDHRLDLAGIQAAFEAATAHGRRAAYLLCSPHNPTGTVHTADELAAVAALARAYRVRVIADEIHAPLVLPGAVHVPYLSVPGAENGFSMMSASKAWNLAGLKAAVAVAGPDAAEDLARIPEEVSHGPSHFGVLSHTAALRGGVDWLDSLLAALDDNRRLLGELIAEHLPAVRLRPPQATFLSWLDCRALGIPEGSIAPADRGNVLLSSGPADVFLERGRVALVAGLLFGTGGAGHVRLNYATSPEVITEAVRRMAAALSD</sequence>
<dbReference type="InterPro" id="IPR015422">
    <property type="entry name" value="PyrdxlP-dep_Trfase_small"/>
</dbReference>
<dbReference type="Gene3D" id="3.40.640.10">
    <property type="entry name" value="Type I PLP-dependent aspartate aminotransferase-like (Major domain)"/>
    <property type="match status" value="1"/>
</dbReference>
<dbReference type="SUPFAM" id="SSF53383">
    <property type="entry name" value="PLP-dependent transferases"/>
    <property type="match status" value="1"/>
</dbReference>
<dbReference type="InterPro" id="IPR051798">
    <property type="entry name" value="Class-II_PLP-Dep_Aminotrans"/>
</dbReference>
<evidence type="ECO:0000256" key="2">
    <source>
        <dbReference type="ARBA" id="ARBA00012224"/>
    </source>
</evidence>
<feature type="domain" description="Aminotransferase class I/classII large" evidence="6">
    <location>
        <begin position="70"/>
        <end position="364"/>
    </location>
</feature>
<evidence type="ECO:0000313" key="7">
    <source>
        <dbReference type="EMBL" id="GIH08870.1"/>
    </source>
</evidence>
<dbReference type="EMBL" id="BONY01000056">
    <property type="protein sequence ID" value="GIH08870.1"/>
    <property type="molecule type" value="Genomic_DNA"/>
</dbReference>
<dbReference type="InterPro" id="IPR015424">
    <property type="entry name" value="PyrdxlP-dep_Trfase"/>
</dbReference>
<proteinExistence type="inferred from homology"/>
<dbReference type="Gene3D" id="3.90.1150.10">
    <property type="entry name" value="Aspartate Aminotransferase, domain 1"/>
    <property type="match status" value="1"/>
</dbReference>
<dbReference type="Proteomes" id="UP000612899">
    <property type="component" value="Unassembled WGS sequence"/>
</dbReference>
<evidence type="ECO:0000313" key="8">
    <source>
        <dbReference type="Proteomes" id="UP000612899"/>
    </source>
</evidence>
<evidence type="ECO:0000256" key="3">
    <source>
        <dbReference type="ARBA" id="ARBA00022898"/>
    </source>
</evidence>
<dbReference type="EC" id="4.4.1.13" evidence="2"/>
<reference evidence="7" key="1">
    <citation type="submission" date="2021-01" db="EMBL/GenBank/DDBJ databases">
        <title>Whole genome shotgun sequence of Rhizocola hellebori NBRC 109834.</title>
        <authorList>
            <person name="Komaki H."/>
            <person name="Tamura T."/>
        </authorList>
    </citation>
    <scope>NUCLEOTIDE SEQUENCE</scope>
    <source>
        <strain evidence="7">NBRC 109834</strain>
    </source>
</reference>
<protein>
    <recommendedName>
        <fullName evidence="2">cysteine-S-conjugate beta-lyase</fullName>
        <ecNumber evidence="2">4.4.1.13</ecNumber>
    </recommendedName>
</protein>
<comment type="cofactor">
    <cofactor evidence="1">
        <name>pyridoxal 5'-phosphate</name>
        <dbReference type="ChEBI" id="CHEBI:597326"/>
    </cofactor>
</comment>
<dbReference type="GO" id="GO:0030170">
    <property type="term" value="F:pyridoxal phosphate binding"/>
    <property type="evidence" value="ECO:0007669"/>
    <property type="project" value="InterPro"/>
</dbReference>
<gene>
    <name evidence="7" type="ORF">Rhe02_69370</name>
</gene>
<comment type="similarity">
    <text evidence="5">Belongs to the class-II pyridoxal-phosphate-dependent aminotransferase family. MalY/PatB cystathionine beta-lyase subfamily.</text>
</comment>
<accession>A0A8J3QFS5</accession>
<dbReference type="CDD" id="cd00609">
    <property type="entry name" value="AAT_like"/>
    <property type="match status" value="1"/>
</dbReference>
<organism evidence="7 8">
    <name type="scientific">Rhizocola hellebori</name>
    <dbReference type="NCBI Taxonomy" id="1392758"/>
    <lineage>
        <taxon>Bacteria</taxon>
        <taxon>Bacillati</taxon>
        <taxon>Actinomycetota</taxon>
        <taxon>Actinomycetes</taxon>
        <taxon>Micromonosporales</taxon>
        <taxon>Micromonosporaceae</taxon>
        <taxon>Rhizocola</taxon>
    </lineage>
</organism>
<dbReference type="AlphaFoldDB" id="A0A8J3QFS5"/>
<dbReference type="PANTHER" id="PTHR43525:SF2">
    <property type="entry name" value="CYSTATHIONINE BETA-LYASE-RELATED"/>
    <property type="match status" value="1"/>
</dbReference>
<keyword evidence="4" id="KW-0456">Lyase</keyword>